<evidence type="ECO:0000313" key="1">
    <source>
        <dbReference type="EMBL" id="VDM84070.1"/>
    </source>
</evidence>
<dbReference type="OrthoDB" id="1920064at2759"/>
<gene>
    <name evidence="1" type="ORF">SVUK_LOCUS19068</name>
</gene>
<dbReference type="EMBL" id="UYYB01127344">
    <property type="protein sequence ID" value="VDM84070.1"/>
    <property type="molecule type" value="Genomic_DNA"/>
</dbReference>
<dbReference type="AlphaFoldDB" id="A0A3P7JEQ7"/>
<keyword evidence="2" id="KW-1185">Reference proteome</keyword>
<dbReference type="Pfam" id="PF14555">
    <property type="entry name" value="UBA_4"/>
    <property type="match status" value="1"/>
</dbReference>
<feature type="non-terminal residue" evidence="1">
    <location>
        <position position="1"/>
    </location>
</feature>
<name>A0A3P7JEQ7_STRVU</name>
<dbReference type="Proteomes" id="UP000270094">
    <property type="component" value="Unassembled WGS sequence"/>
</dbReference>
<dbReference type="Gene3D" id="1.10.8.10">
    <property type="entry name" value="DNA helicase RuvA subunit, C-terminal domain"/>
    <property type="match status" value="1"/>
</dbReference>
<evidence type="ECO:0000313" key="2">
    <source>
        <dbReference type="Proteomes" id="UP000270094"/>
    </source>
</evidence>
<evidence type="ECO:0008006" key="3">
    <source>
        <dbReference type="Google" id="ProtNLM"/>
    </source>
</evidence>
<organism evidence="1 2">
    <name type="scientific">Strongylus vulgaris</name>
    <name type="common">Blood worm</name>
    <dbReference type="NCBI Taxonomy" id="40348"/>
    <lineage>
        <taxon>Eukaryota</taxon>
        <taxon>Metazoa</taxon>
        <taxon>Ecdysozoa</taxon>
        <taxon>Nematoda</taxon>
        <taxon>Chromadorea</taxon>
        <taxon>Rhabditida</taxon>
        <taxon>Rhabditina</taxon>
        <taxon>Rhabditomorpha</taxon>
        <taxon>Strongyloidea</taxon>
        <taxon>Strongylidae</taxon>
        <taxon>Strongylus</taxon>
    </lineage>
</organism>
<sequence>EVTNVAERDLAAARLESVGWNLEQAIESYLCGDGIVGDDVEVLPPPAKNHRRDVP</sequence>
<reference evidence="1 2" key="1">
    <citation type="submission" date="2018-11" db="EMBL/GenBank/DDBJ databases">
        <authorList>
            <consortium name="Pathogen Informatics"/>
        </authorList>
    </citation>
    <scope>NUCLEOTIDE SEQUENCE [LARGE SCALE GENOMIC DNA]</scope>
</reference>
<proteinExistence type="predicted"/>
<protein>
    <recommendedName>
        <fullName evidence="3">UBA domain-containing protein</fullName>
    </recommendedName>
</protein>
<accession>A0A3P7JEQ7</accession>